<gene>
    <name evidence="2" type="ORF">NK6_6026</name>
</gene>
<dbReference type="Proteomes" id="UP000063308">
    <property type="component" value="Chromosome"/>
</dbReference>
<reference evidence="2 3" key="1">
    <citation type="submission" date="2014-11" db="EMBL/GenBank/DDBJ databases">
        <title>Symbiosis island explosion on the genome of extra-slow-growing strains of soybean bradyrhizobia with massive insertion sequences.</title>
        <authorList>
            <person name="Iida T."/>
            <person name="Minamisawa K."/>
        </authorList>
    </citation>
    <scope>NUCLEOTIDE SEQUENCE [LARGE SCALE GENOMIC DNA]</scope>
    <source>
        <strain evidence="2 3">NK6</strain>
    </source>
</reference>
<protein>
    <submittedName>
        <fullName evidence="2">Uncharacterized protein</fullName>
    </submittedName>
</protein>
<evidence type="ECO:0000313" key="2">
    <source>
        <dbReference type="EMBL" id="BAR59180.1"/>
    </source>
</evidence>
<sequence>MKLISALRRVSVEAMMMTRSRFFASNCGSAEMPSSSGISMSSTATSGLMRSSWLTASSPVRSEAATSMSCSAPTQREIRPRMTTESSTIITRSGPASRDEPVVELPANATLITHQLRLKRFS</sequence>
<name>A0A0E3VVH7_9BRAD</name>
<dbReference type="AlphaFoldDB" id="A0A0E3VVH7"/>
<feature type="region of interest" description="Disordered" evidence="1">
    <location>
        <begin position="64"/>
        <end position="100"/>
    </location>
</feature>
<feature type="compositionally biased region" description="Polar residues" evidence="1">
    <location>
        <begin position="64"/>
        <end position="74"/>
    </location>
</feature>
<evidence type="ECO:0000313" key="3">
    <source>
        <dbReference type="Proteomes" id="UP000063308"/>
    </source>
</evidence>
<proteinExistence type="predicted"/>
<dbReference type="EMBL" id="AP014685">
    <property type="protein sequence ID" value="BAR59180.1"/>
    <property type="molecule type" value="Genomic_DNA"/>
</dbReference>
<accession>A0A0E3VVH7</accession>
<evidence type="ECO:0000256" key="1">
    <source>
        <dbReference type="SAM" id="MobiDB-lite"/>
    </source>
</evidence>
<organism evidence="2 3">
    <name type="scientific">Bradyrhizobium diazoefficiens</name>
    <dbReference type="NCBI Taxonomy" id="1355477"/>
    <lineage>
        <taxon>Bacteria</taxon>
        <taxon>Pseudomonadati</taxon>
        <taxon>Pseudomonadota</taxon>
        <taxon>Alphaproteobacteria</taxon>
        <taxon>Hyphomicrobiales</taxon>
        <taxon>Nitrobacteraceae</taxon>
        <taxon>Bradyrhizobium</taxon>
    </lineage>
</organism>